<proteinExistence type="predicted"/>
<dbReference type="EMBL" id="KC292026">
    <property type="protein sequence ID" value="AGM11597.1"/>
    <property type="molecule type" value="Genomic_DNA"/>
</dbReference>
<protein>
    <submittedName>
        <fullName evidence="2">Uncharacterized protein</fullName>
    </submittedName>
</protein>
<sequence length="145" mass="15906">MEDNEAAIASTSTTPTNNSDTTANLWAIESELDSLDAMDVAAMTNTELVRLREAIKAVEKVSESVRKDVADAELKERVAPGESLLGISHIESHRKYLAEDETSVVMRAVAKGINFHDFVSVNASTLAKEYPDLAEVGEQEYSYLR</sequence>
<organism evidence="2 3">
    <name type="scientific">Halogranum tailed virus 1</name>
    <dbReference type="NCBI Taxonomy" id="1273749"/>
    <lineage>
        <taxon>Viruses</taxon>
        <taxon>Duplodnaviria</taxon>
        <taxon>Heunggongvirae</taxon>
        <taxon>Uroviricota</taxon>
        <taxon>Caudoviricetes</taxon>
        <taxon>Thumleimavirales</taxon>
        <taxon>Halomagnusviridae</taxon>
        <taxon>Hagravirus</taxon>
        <taxon>Hagravirus capitaneum</taxon>
        <taxon>Hagravirus HGTV1</taxon>
    </lineage>
</organism>
<evidence type="ECO:0000313" key="2">
    <source>
        <dbReference type="EMBL" id="AGM11597.1"/>
    </source>
</evidence>
<dbReference type="GeneID" id="16194056"/>
<gene>
    <name evidence="2" type="primary">300</name>
    <name evidence="2" type="ORF">HGTV1_300</name>
</gene>
<name>R4TLL4_9CAUD</name>
<reference evidence="2 3" key="1">
    <citation type="submission" date="2012-12" db="EMBL/GenBank/DDBJ databases">
        <authorList>
            <person name="Sencilo A."/>
            <person name="Jacobs-Sera D."/>
            <person name="Russell D.A."/>
            <person name="Ko C."/>
            <person name="Atanasova N."/>
            <person name="Osterlund E."/>
            <person name="Oksanen H.M."/>
            <person name="Bamford D.H."/>
            <person name="Hatfull G.F."/>
            <person name="Roine E."/>
            <person name="Hendrix R.W."/>
        </authorList>
    </citation>
    <scope>NUCLEOTIDE SEQUENCE [LARGE SCALE GENOMIC DNA]</scope>
</reference>
<dbReference type="Proteomes" id="UP000202786">
    <property type="component" value="Segment"/>
</dbReference>
<dbReference type="KEGG" id="vg:16194056"/>
<dbReference type="RefSeq" id="YP_008059475.1">
    <property type="nucleotide sequence ID" value="NC_021328.1"/>
</dbReference>
<evidence type="ECO:0000313" key="3">
    <source>
        <dbReference type="Proteomes" id="UP000202786"/>
    </source>
</evidence>
<keyword evidence="3" id="KW-1185">Reference proteome</keyword>
<accession>R4TLL4</accession>
<feature type="region of interest" description="Disordered" evidence="1">
    <location>
        <begin position="1"/>
        <end position="21"/>
    </location>
</feature>
<evidence type="ECO:0000256" key="1">
    <source>
        <dbReference type="SAM" id="MobiDB-lite"/>
    </source>
</evidence>